<organism evidence="1 2">
    <name type="scientific">Trema orientale</name>
    <name type="common">Charcoal tree</name>
    <name type="synonym">Celtis orientalis</name>
    <dbReference type="NCBI Taxonomy" id="63057"/>
    <lineage>
        <taxon>Eukaryota</taxon>
        <taxon>Viridiplantae</taxon>
        <taxon>Streptophyta</taxon>
        <taxon>Embryophyta</taxon>
        <taxon>Tracheophyta</taxon>
        <taxon>Spermatophyta</taxon>
        <taxon>Magnoliopsida</taxon>
        <taxon>eudicotyledons</taxon>
        <taxon>Gunneridae</taxon>
        <taxon>Pentapetalae</taxon>
        <taxon>rosids</taxon>
        <taxon>fabids</taxon>
        <taxon>Rosales</taxon>
        <taxon>Cannabaceae</taxon>
        <taxon>Trema</taxon>
    </lineage>
</organism>
<proteinExistence type="predicted"/>
<gene>
    <name evidence="1" type="ORF">TorRG33x02_082310</name>
</gene>
<evidence type="ECO:0000313" key="1">
    <source>
        <dbReference type="EMBL" id="PON95983.1"/>
    </source>
</evidence>
<reference evidence="2" key="1">
    <citation type="submission" date="2016-06" db="EMBL/GenBank/DDBJ databases">
        <title>Parallel loss of symbiosis genes in relatives of nitrogen-fixing non-legume Parasponia.</title>
        <authorList>
            <person name="Van Velzen R."/>
            <person name="Holmer R."/>
            <person name="Bu F."/>
            <person name="Rutten L."/>
            <person name="Van Zeijl A."/>
            <person name="Liu W."/>
            <person name="Santuari L."/>
            <person name="Cao Q."/>
            <person name="Sharma T."/>
            <person name="Shen D."/>
            <person name="Roswanjaya Y."/>
            <person name="Wardhani T."/>
            <person name="Kalhor M.S."/>
            <person name="Jansen J."/>
            <person name="Van den Hoogen J."/>
            <person name="Gungor B."/>
            <person name="Hartog M."/>
            <person name="Hontelez J."/>
            <person name="Verver J."/>
            <person name="Yang W.-C."/>
            <person name="Schijlen E."/>
            <person name="Repin R."/>
            <person name="Schilthuizen M."/>
            <person name="Schranz E."/>
            <person name="Heidstra R."/>
            <person name="Miyata K."/>
            <person name="Fedorova E."/>
            <person name="Kohlen W."/>
            <person name="Bisseling T."/>
            <person name="Smit S."/>
            <person name="Geurts R."/>
        </authorList>
    </citation>
    <scope>NUCLEOTIDE SEQUENCE [LARGE SCALE GENOMIC DNA]</scope>
    <source>
        <strain evidence="2">cv. RG33-2</strain>
    </source>
</reference>
<sequence>MELFLATQARLGTVDRSARPINYLWAELGHDIVARGPARPGPPKFIGWARPGPGRVNLRWAKNGPAHGGLEWAGP</sequence>
<comment type="caution">
    <text evidence="1">The sequence shown here is derived from an EMBL/GenBank/DDBJ whole genome shotgun (WGS) entry which is preliminary data.</text>
</comment>
<dbReference type="EMBL" id="JXTC01000041">
    <property type="protein sequence ID" value="PON95983.1"/>
    <property type="molecule type" value="Genomic_DNA"/>
</dbReference>
<dbReference type="InParanoid" id="A0A2P5FDX4"/>
<accession>A0A2P5FDX4</accession>
<protein>
    <submittedName>
        <fullName evidence="1">Uncharacterized protein</fullName>
    </submittedName>
</protein>
<dbReference type="Proteomes" id="UP000237000">
    <property type="component" value="Unassembled WGS sequence"/>
</dbReference>
<name>A0A2P5FDX4_TREOI</name>
<keyword evidence="2" id="KW-1185">Reference proteome</keyword>
<evidence type="ECO:0000313" key="2">
    <source>
        <dbReference type="Proteomes" id="UP000237000"/>
    </source>
</evidence>
<dbReference type="AlphaFoldDB" id="A0A2P5FDX4"/>